<evidence type="ECO:0000256" key="8">
    <source>
        <dbReference type="ARBA" id="ARBA00023065"/>
    </source>
</evidence>
<feature type="transmembrane region" description="Helical" evidence="14">
    <location>
        <begin position="398"/>
        <end position="425"/>
    </location>
</feature>
<keyword evidence="8" id="KW-0406">Ion transport</keyword>
<evidence type="ECO:0008006" key="17">
    <source>
        <dbReference type="Google" id="ProtNLM"/>
    </source>
</evidence>
<keyword evidence="7" id="KW-0915">Sodium</keyword>
<keyword evidence="11" id="KW-0739">Sodium transport</keyword>
<dbReference type="Proteomes" id="UP000005408">
    <property type="component" value="Unassembled WGS sequence"/>
</dbReference>
<dbReference type="GO" id="GO:0098660">
    <property type="term" value="P:inorganic ion transmembrane transport"/>
    <property type="evidence" value="ECO:0007669"/>
    <property type="project" value="UniProtKB-ARBA"/>
</dbReference>
<evidence type="ECO:0000256" key="2">
    <source>
        <dbReference type="ARBA" id="ARBA00006434"/>
    </source>
</evidence>
<feature type="transmembrane region" description="Helical" evidence="14">
    <location>
        <begin position="431"/>
        <end position="456"/>
    </location>
</feature>
<keyword evidence="16" id="KW-1185">Reference proteome</keyword>
<comment type="catalytic activity">
    <reaction evidence="12">
        <text>iodide(out) + 2 Na(+)(out) = iodide(in) + 2 Na(+)(in)</text>
        <dbReference type="Rhea" id="RHEA:71207"/>
        <dbReference type="ChEBI" id="CHEBI:16382"/>
        <dbReference type="ChEBI" id="CHEBI:29101"/>
    </reaction>
</comment>
<dbReference type="InterPro" id="IPR051163">
    <property type="entry name" value="Sodium:Solute_Symporter_SSF"/>
</dbReference>
<feature type="transmembrane region" description="Helical" evidence="14">
    <location>
        <begin position="262"/>
        <end position="280"/>
    </location>
</feature>
<evidence type="ECO:0000256" key="5">
    <source>
        <dbReference type="ARBA" id="ARBA00022692"/>
    </source>
</evidence>
<dbReference type="PROSITE" id="PS50283">
    <property type="entry name" value="NA_SOLUT_SYMP_3"/>
    <property type="match status" value="1"/>
</dbReference>
<dbReference type="GO" id="GO:0006814">
    <property type="term" value="P:sodium ion transport"/>
    <property type="evidence" value="ECO:0007669"/>
    <property type="project" value="UniProtKB-KW"/>
</dbReference>
<reference evidence="15" key="1">
    <citation type="submission" date="2022-08" db="UniProtKB">
        <authorList>
            <consortium name="EnsemblMetazoa"/>
        </authorList>
    </citation>
    <scope>IDENTIFICATION</scope>
    <source>
        <strain evidence="15">05x7-T-G4-1.051#20</strain>
    </source>
</reference>
<evidence type="ECO:0000256" key="11">
    <source>
        <dbReference type="ARBA" id="ARBA00023201"/>
    </source>
</evidence>
<dbReference type="InterPro" id="IPR018212">
    <property type="entry name" value="Na/solute_symporter_CS"/>
</dbReference>
<dbReference type="EnsemblMetazoa" id="G1382.14">
    <property type="protein sequence ID" value="G1382.14:cds"/>
    <property type="gene ID" value="G1382"/>
</dbReference>
<evidence type="ECO:0000256" key="6">
    <source>
        <dbReference type="ARBA" id="ARBA00022989"/>
    </source>
</evidence>
<evidence type="ECO:0000256" key="7">
    <source>
        <dbReference type="ARBA" id="ARBA00023053"/>
    </source>
</evidence>
<dbReference type="NCBIfam" id="TIGR00813">
    <property type="entry name" value="sss"/>
    <property type="match status" value="1"/>
</dbReference>
<keyword evidence="9 14" id="KW-0472">Membrane</keyword>
<evidence type="ECO:0000313" key="16">
    <source>
        <dbReference type="Proteomes" id="UP000005408"/>
    </source>
</evidence>
<evidence type="ECO:0000256" key="10">
    <source>
        <dbReference type="ARBA" id="ARBA00023180"/>
    </source>
</evidence>
<accession>A0A8W8IEK4</accession>
<dbReference type="InterPro" id="IPR001734">
    <property type="entry name" value="Na/solute_symporter"/>
</dbReference>
<keyword evidence="5 14" id="KW-0812">Transmembrane</keyword>
<sequence>MHSNAGRGILPPLTTDLDDPFNSFYLRIFWENAADYVVFAATLLVSASIGLYYAIKDRKSTDEKDFLLAGRSMQTLPVSLSLLSSFISAITLLGTPAEVYTNNTMYWWISIGFILSAAGTAHIFVPVFYQLEITSVFQYIELRFGHMCRVLGSIIYLTWMILYMAVVLYGPSLALNAVTGLSLWGSVVAVGLVCIFYTTLGGMKAVVWTDSFQMLVMFAGMLALLISGSLKLGGLDVAWNIANKNQRILFFEFDPDPSVRHTTWNVVIGGGFFWMAIYGINQAQVQRAISVPSIKHARTAIWLNFPGMLIILSLVCSVGVVMYAYYSTCDPVSLKIISKTDQLIPLFTMDLLGHLNGLPGLVLSCVFSGSLSTISSGLNAVAAVLLEDFVKPYCCKKISGYAATLFSKATVVGCGLICLAMAYFVSELGAILQLAYVLFGILGGPLLGLFTFGMLCPWGNKWGGNIGLITALAFVAWIGLGTSINSVVITPKSPLTTAGCNMTAINALKALATTAAPTTAAVLASTTPATAAPPKDYFLLYRMSYIWYTALAVITVLFVGTIVSLITGGHKKMRELDPRVICPFFDVFMPFLPESFRCKARCGVRHGDEEFIATFIKHQEEKLRHNGVHNEALDVSDINLSEKKVQNGHTITNGDYSTKL</sequence>
<comment type="subcellular location">
    <subcellularLocation>
        <location evidence="1">Cell membrane</location>
        <topology evidence="1">Multi-pass membrane protein</topology>
    </subcellularLocation>
</comment>
<feature type="transmembrane region" description="Helical" evidence="14">
    <location>
        <begin position="468"/>
        <end position="489"/>
    </location>
</feature>
<keyword evidence="4" id="KW-1003">Cell membrane</keyword>
<dbReference type="InterPro" id="IPR038377">
    <property type="entry name" value="Na/Glc_symporter_sf"/>
</dbReference>
<keyword evidence="10" id="KW-0325">Glycoprotein</keyword>
<evidence type="ECO:0000256" key="1">
    <source>
        <dbReference type="ARBA" id="ARBA00004651"/>
    </source>
</evidence>
<dbReference type="PANTHER" id="PTHR42985">
    <property type="entry name" value="SODIUM-COUPLED MONOCARBOXYLATE TRANSPORTER"/>
    <property type="match status" value="1"/>
</dbReference>
<feature type="transmembrane region" description="Helical" evidence="14">
    <location>
        <begin position="36"/>
        <end position="55"/>
    </location>
</feature>
<dbReference type="AlphaFoldDB" id="A0A8W8IEK4"/>
<evidence type="ECO:0000313" key="15">
    <source>
        <dbReference type="EnsemblMetazoa" id="G1382.14:cds"/>
    </source>
</evidence>
<dbReference type="GO" id="GO:0015075">
    <property type="term" value="F:monoatomic ion transmembrane transporter activity"/>
    <property type="evidence" value="ECO:0007669"/>
    <property type="project" value="UniProtKB-ARBA"/>
</dbReference>
<dbReference type="PROSITE" id="PS00456">
    <property type="entry name" value="NA_SOLUT_SYMP_1"/>
    <property type="match status" value="1"/>
</dbReference>
<evidence type="ECO:0000256" key="12">
    <source>
        <dbReference type="ARBA" id="ARBA00036099"/>
    </source>
</evidence>
<dbReference type="Gene3D" id="1.20.1730.10">
    <property type="entry name" value="Sodium/glucose cotransporter"/>
    <property type="match status" value="1"/>
</dbReference>
<evidence type="ECO:0000256" key="9">
    <source>
        <dbReference type="ARBA" id="ARBA00023136"/>
    </source>
</evidence>
<dbReference type="CDD" id="cd11492">
    <property type="entry name" value="SLC5sbd_NIS-SMVT"/>
    <property type="match status" value="1"/>
</dbReference>
<evidence type="ECO:0000256" key="4">
    <source>
        <dbReference type="ARBA" id="ARBA00022475"/>
    </source>
</evidence>
<keyword evidence="3" id="KW-0813">Transport</keyword>
<keyword evidence="6 14" id="KW-1133">Transmembrane helix</keyword>
<evidence type="ECO:0000256" key="14">
    <source>
        <dbReference type="SAM" id="Phobius"/>
    </source>
</evidence>
<feature type="transmembrane region" description="Helical" evidence="14">
    <location>
        <begin position="301"/>
        <end position="326"/>
    </location>
</feature>
<feature type="transmembrane region" description="Helical" evidence="14">
    <location>
        <begin position="545"/>
        <end position="566"/>
    </location>
</feature>
<dbReference type="GO" id="GO:0005886">
    <property type="term" value="C:plasma membrane"/>
    <property type="evidence" value="ECO:0007669"/>
    <property type="project" value="UniProtKB-SubCell"/>
</dbReference>
<feature type="transmembrane region" description="Helical" evidence="14">
    <location>
        <begin position="76"/>
        <end position="94"/>
    </location>
</feature>
<proteinExistence type="inferred from homology"/>
<feature type="transmembrane region" description="Helical" evidence="14">
    <location>
        <begin position="212"/>
        <end position="230"/>
    </location>
</feature>
<dbReference type="PANTHER" id="PTHR42985:SF40">
    <property type="entry name" value="LD47995P-RELATED"/>
    <property type="match status" value="1"/>
</dbReference>
<feature type="transmembrane region" description="Helical" evidence="14">
    <location>
        <begin position="106"/>
        <end position="129"/>
    </location>
</feature>
<comment type="similarity">
    <text evidence="2 13">Belongs to the sodium:solute symporter (SSF) (TC 2.A.21) family.</text>
</comment>
<organism evidence="15 16">
    <name type="scientific">Magallana gigas</name>
    <name type="common">Pacific oyster</name>
    <name type="synonym">Crassostrea gigas</name>
    <dbReference type="NCBI Taxonomy" id="29159"/>
    <lineage>
        <taxon>Eukaryota</taxon>
        <taxon>Metazoa</taxon>
        <taxon>Spiralia</taxon>
        <taxon>Lophotrochozoa</taxon>
        <taxon>Mollusca</taxon>
        <taxon>Bivalvia</taxon>
        <taxon>Autobranchia</taxon>
        <taxon>Pteriomorphia</taxon>
        <taxon>Ostreida</taxon>
        <taxon>Ostreoidea</taxon>
        <taxon>Ostreidae</taxon>
        <taxon>Magallana</taxon>
    </lineage>
</organism>
<protein>
    <recommendedName>
        <fullName evidence="17">Sodium-coupled monocarboxylate transporter 1</fullName>
    </recommendedName>
</protein>
<feature type="transmembrane region" description="Helical" evidence="14">
    <location>
        <begin position="150"/>
        <end position="169"/>
    </location>
</feature>
<dbReference type="Pfam" id="PF00474">
    <property type="entry name" value="SSF"/>
    <property type="match status" value="1"/>
</dbReference>
<name>A0A8W8IEK4_MAGGI</name>
<evidence type="ECO:0000256" key="3">
    <source>
        <dbReference type="ARBA" id="ARBA00022448"/>
    </source>
</evidence>
<dbReference type="GO" id="GO:0015293">
    <property type="term" value="F:symporter activity"/>
    <property type="evidence" value="ECO:0007669"/>
    <property type="project" value="TreeGrafter"/>
</dbReference>
<evidence type="ECO:0000256" key="13">
    <source>
        <dbReference type="RuleBase" id="RU362091"/>
    </source>
</evidence>
<feature type="transmembrane region" description="Helical" evidence="14">
    <location>
        <begin position="181"/>
        <end position="200"/>
    </location>
</feature>